<feature type="transmembrane region" description="Helical" evidence="12">
    <location>
        <begin position="158"/>
        <end position="184"/>
    </location>
</feature>
<protein>
    <recommendedName>
        <fullName evidence="14">FAD-binding FR-type domain-containing protein</fullName>
    </recommendedName>
</protein>
<comment type="subcellular location">
    <subcellularLocation>
        <location evidence="1">Membrane</location>
        <topology evidence="1">Multi-pass membrane protein</topology>
    </subcellularLocation>
</comment>
<evidence type="ECO:0000313" key="15">
    <source>
        <dbReference type="EMBL" id="KAF2279748.1"/>
    </source>
</evidence>
<dbReference type="OrthoDB" id="167398at2759"/>
<evidence type="ECO:0000256" key="5">
    <source>
        <dbReference type="ARBA" id="ARBA00022982"/>
    </source>
</evidence>
<feature type="transmembrane region" description="Helical" evidence="12">
    <location>
        <begin position="251"/>
        <end position="271"/>
    </location>
</feature>
<evidence type="ECO:0000256" key="10">
    <source>
        <dbReference type="ARBA" id="ARBA00023180"/>
    </source>
</evidence>
<dbReference type="AlphaFoldDB" id="A0A6A6JV97"/>
<keyword evidence="4 12" id="KW-0812">Transmembrane</keyword>
<keyword evidence="8" id="KW-0406">Ion transport</keyword>
<feature type="transmembrane region" description="Helical" evidence="12">
    <location>
        <begin position="330"/>
        <end position="347"/>
    </location>
</feature>
<evidence type="ECO:0000256" key="11">
    <source>
        <dbReference type="SAM" id="MobiDB-lite"/>
    </source>
</evidence>
<dbReference type="RefSeq" id="XP_033657287.1">
    <property type="nucleotide sequence ID" value="XM_033796777.1"/>
</dbReference>
<dbReference type="InterPro" id="IPR051410">
    <property type="entry name" value="Ferric/Cupric_Reductase"/>
</dbReference>
<gene>
    <name evidence="15" type="ORF">EI97DRAFT_413032</name>
</gene>
<dbReference type="CDD" id="cd06186">
    <property type="entry name" value="NOX_Duox_like_FAD_NADP"/>
    <property type="match status" value="1"/>
</dbReference>
<evidence type="ECO:0000256" key="13">
    <source>
        <dbReference type="SAM" id="SignalP"/>
    </source>
</evidence>
<dbReference type="EMBL" id="ML986486">
    <property type="protein sequence ID" value="KAF2279748.1"/>
    <property type="molecule type" value="Genomic_DNA"/>
</dbReference>
<evidence type="ECO:0000256" key="6">
    <source>
        <dbReference type="ARBA" id="ARBA00022989"/>
    </source>
</evidence>
<feature type="transmembrane region" description="Helical" evidence="12">
    <location>
        <begin position="396"/>
        <end position="416"/>
    </location>
</feature>
<dbReference type="Pfam" id="PF08022">
    <property type="entry name" value="FAD_binding_8"/>
    <property type="match status" value="1"/>
</dbReference>
<evidence type="ECO:0000256" key="1">
    <source>
        <dbReference type="ARBA" id="ARBA00004141"/>
    </source>
</evidence>
<feature type="compositionally biased region" description="Low complexity" evidence="11">
    <location>
        <begin position="531"/>
        <end position="549"/>
    </location>
</feature>
<feature type="region of interest" description="Disordered" evidence="11">
    <location>
        <begin position="530"/>
        <end position="549"/>
    </location>
</feature>
<dbReference type="Proteomes" id="UP000800097">
    <property type="component" value="Unassembled WGS sequence"/>
</dbReference>
<keyword evidence="16" id="KW-1185">Reference proteome</keyword>
<feature type="transmembrane region" description="Helical" evidence="12">
    <location>
        <begin position="291"/>
        <end position="309"/>
    </location>
</feature>
<evidence type="ECO:0000256" key="3">
    <source>
        <dbReference type="ARBA" id="ARBA00022448"/>
    </source>
</evidence>
<dbReference type="PROSITE" id="PS51384">
    <property type="entry name" value="FAD_FR"/>
    <property type="match status" value="1"/>
</dbReference>
<evidence type="ECO:0000256" key="7">
    <source>
        <dbReference type="ARBA" id="ARBA00023002"/>
    </source>
</evidence>
<dbReference type="Pfam" id="PF01794">
    <property type="entry name" value="Ferric_reduct"/>
    <property type="match status" value="1"/>
</dbReference>
<dbReference type="GO" id="GO:0000293">
    <property type="term" value="F:ferric-chelate reductase activity"/>
    <property type="evidence" value="ECO:0007669"/>
    <property type="project" value="UniProtKB-ARBA"/>
</dbReference>
<keyword evidence="9 12" id="KW-0472">Membrane</keyword>
<keyword evidence="10" id="KW-0325">Glycoprotein</keyword>
<dbReference type="SUPFAM" id="SSF52343">
    <property type="entry name" value="Ferredoxin reductase-like, C-terminal NADP-linked domain"/>
    <property type="match status" value="1"/>
</dbReference>
<dbReference type="InterPro" id="IPR017927">
    <property type="entry name" value="FAD-bd_FR_type"/>
</dbReference>
<dbReference type="GO" id="GO:0006879">
    <property type="term" value="P:intracellular iron ion homeostasis"/>
    <property type="evidence" value="ECO:0007669"/>
    <property type="project" value="TreeGrafter"/>
</dbReference>
<keyword evidence="13" id="KW-0732">Signal</keyword>
<name>A0A6A6JV97_WESOR</name>
<dbReference type="GO" id="GO:0005886">
    <property type="term" value="C:plasma membrane"/>
    <property type="evidence" value="ECO:0007669"/>
    <property type="project" value="TreeGrafter"/>
</dbReference>
<evidence type="ECO:0000259" key="14">
    <source>
        <dbReference type="PROSITE" id="PS51384"/>
    </source>
</evidence>
<feature type="signal peptide" evidence="13">
    <location>
        <begin position="1"/>
        <end position="19"/>
    </location>
</feature>
<dbReference type="GO" id="GO:0015677">
    <property type="term" value="P:copper ion import"/>
    <property type="evidence" value="ECO:0007669"/>
    <property type="project" value="TreeGrafter"/>
</dbReference>
<dbReference type="InterPro" id="IPR013130">
    <property type="entry name" value="Fe3_Rdtase_TM_dom"/>
</dbReference>
<dbReference type="GO" id="GO:0006826">
    <property type="term" value="P:iron ion transport"/>
    <property type="evidence" value="ECO:0007669"/>
    <property type="project" value="TreeGrafter"/>
</dbReference>
<dbReference type="SFLD" id="SFLDG01168">
    <property type="entry name" value="Ferric_reductase_subgroup_(FRE"/>
    <property type="match status" value="1"/>
</dbReference>
<accession>A0A6A6JV97</accession>
<evidence type="ECO:0000313" key="16">
    <source>
        <dbReference type="Proteomes" id="UP000800097"/>
    </source>
</evidence>
<feature type="chain" id="PRO_5025540052" description="FAD-binding FR-type domain-containing protein" evidence="13">
    <location>
        <begin position="20"/>
        <end position="764"/>
    </location>
</feature>
<evidence type="ECO:0000256" key="2">
    <source>
        <dbReference type="ARBA" id="ARBA00006278"/>
    </source>
</evidence>
<dbReference type="PANTHER" id="PTHR32361">
    <property type="entry name" value="FERRIC/CUPRIC REDUCTASE TRANSMEMBRANE COMPONENT"/>
    <property type="match status" value="1"/>
</dbReference>
<organism evidence="15 16">
    <name type="scientific">Westerdykella ornata</name>
    <dbReference type="NCBI Taxonomy" id="318751"/>
    <lineage>
        <taxon>Eukaryota</taxon>
        <taxon>Fungi</taxon>
        <taxon>Dikarya</taxon>
        <taxon>Ascomycota</taxon>
        <taxon>Pezizomycotina</taxon>
        <taxon>Dothideomycetes</taxon>
        <taxon>Pleosporomycetidae</taxon>
        <taxon>Pleosporales</taxon>
        <taxon>Sporormiaceae</taxon>
        <taxon>Westerdykella</taxon>
    </lineage>
</organism>
<proteinExistence type="inferred from homology"/>
<keyword evidence="3" id="KW-0813">Transport</keyword>
<dbReference type="InterPro" id="IPR013121">
    <property type="entry name" value="Fe_red_NAD-bd_6"/>
</dbReference>
<feature type="domain" description="FAD-binding FR-type" evidence="14">
    <location>
        <begin position="438"/>
        <end position="594"/>
    </location>
</feature>
<dbReference type="SFLD" id="SFLDS00052">
    <property type="entry name" value="Ferric_Reductase_Domain"/>
    <property type="match status" value="1"/>
</dbReference>
<dbReference type="InterPro" id="IPR013112">
    <property type="entry name" value="FAD-bd_8"/>
</dbReference>
<keyword evidence="6 12" id="KW-1133">Transmembrane helix</keyword>
<evidence type="ECO:0000256" key="9">
    <source>
        <dbReference type="ARBA" id="ARBA00023136"/>
    </source>
</evidence>
<keyword evidence="7" id="KW-0560">Oxidoreductase</keyword>
<dbReference type="Pfam" id="PF08030">
    <property type="entry name" value="NAD_binding_6"/>
    <property type="match status" value="1"/>
</dbReference>
<sequence length="764" mass="86725">MRHLLWPLLLFVHTRHVAAAVRRGGHCFDACDLTLTYLDFNDTDRALSKKSRTCQSALHATSLYLCIDEHCVEDGREEWLDGVNGTCQNAAGISIPPWTIIDTFTPEDRAHVRRLKAEEGMWYSRGPPLNEVVLPDDDFFDRAFKTLEFAFFEIDTHWLYGIAMYYFWAAVITIGICWRLAFLIQEIRHRNFQRIPGDDLELEDVNGRKGAQVTLRAYGLLKRYILVPATFGYRCAQNIGWCTIPPRVQSLTIFAFVILNLILCCISYPVFAGNLYWPLVSTQLWRYVSDRTGVIALANFPLIWLFGTRNNVLMWLTGWGFGTYNSFHRWVARVATVQAVVHSVGYTEMVFERGNWSLFMKYLRKHYFWNGEIATVLMCAICACSVYGLRRCHYEIFLVTHIFLSIIVLLTTFYHVEIFNGEWNIFIWPCLAIWILDRALRLLRILAFNRIIWNTYATATYDSTSNIVRLKVPCEQNLVRPQPGAYYYIYVLNDLLFAHQNHPFTLAYMSSNDGADSTDGIHISRHCRADSTTSSVSSESSSLLRPTSPRSPTLTFLIRPYDGLTSRLRRICTSASRTSVRVLVEGPYGAQQPLHTFPSVLFIAGGTGIAVALSYLPSLLREDGESEVVDVHLVWAVREQALWKQVLQTDIPSMVLRDDRFRVTVHVTKDVDDGGKDADDAIDSSHIADRRYDQEVIGHVEAKGGRPNVSAAVEDAAQEVGRAGRLAVVACGPAQMADEARRACVGVLGAGYTGVEYFEESFKW</sequence>
<dbReference type="GeneID" id="54549952"/>
<evidence type="ECO:0000256" key="8">
    <source>
        <dbReference type="ARBA" id="ARBA00023065"/>
    </source>
</evidence>
<feature type="transmembrane region" description="Helical" evidence="12">
    <location>
        <begin position="367"/>
        <end position="389"/>
    </location>
</feature>
<comment type="similarity">
    <text evidence="2">Belongs to the ferric reductase (FRE) family.</text>
</comment>
<dbReference type="InterPro" id="IPR039261">
    <property type="entry name" value="FNR_nucleotide-bd"/>
</dbReference>
<evidence type="ECO:0000256" key="4">
    <source>
        <dbReference type="ARBA" id="ARBA00022692"/>
    </source>
</evidence>
<dbReference type="PANTHER" id="PTHR32361:SF9">
    <property type="entry name" value="FERRIC REDUCTASE TRANSMEMBRANE COMPONENT 3-RELATED"/>
    <property type="match status" value="1"/>
</dbReference>
<evidence type="ECO:0000256" key="12">
    <source>
        <dbReference type="SAM" id="Phobius"/>
    </source>
</evidence>
<dbReference type="Gene3D" id="3.40.50.80">
    <property type="entry name" value="Nucleotide-binding domain of ferredoxin-NADP reductase (FNR) module"/>
    <property type="match status" value="1"/>
</dbReference>
<keyword evidence="5" id="KW-0249">Electron transport</keyword>
<reference evidence="15" key="1">
    <citation type="journal article" date="2020" name="Stud. Mycol.">
        <title>101 Dothideomycetes genomes: a test case for predicting lifestyles and emergence of pathogens.</title>
        <authorList>
            <person name="Haridas S."/>
            <person name="Albert R."/>
            <person name="Binder M."/>
            <person name="Bloem J."/>
            <person name="Labutti K."/>
            <person name="Salamov A."/>
            <person name="Andreopoulos B."/>
            <person name="Baker S."/>
            <person name="Barry K."/>
            <person name="Bills G."/>
            <person name="Bluhm B."/>
            <person name="Cannon C."/>
            <person name="Castanera R."/>
            <person name="Culley D."/>
            <person name="Daum C."/>
            <person name="Ezra D."/>
            <person name="Gonzalez J."/>
            <person name="Henrissat B."/>
            <person name="Kuo A."/>
            <person name="Liang C."/>
            <person name="Lipzen A."/>
            <person name="Lutzoni F."/>
            <person name="Magnuson J."/>
            <person name="Mondo S."/>
            <person name="Nolan M."/>
            <person name="Ohm R."/>
            <person name="Pangilinan J."/>
            <person name="Park H.-J."/>
            <person name="Ramirez L."/>
            <person name="Alfaro M."/>
            <person name="Sun H."/>
            <person name="Tritt A."/>
            <person name="Yoshinaga Y."/>
            <person name="Zwiers L.-H."/>
            <person name="Turgeon B."/>
            <person name="Goodwin S."/>
            <person name="Spatafora J."/>
            <person name="Crous P."/>
            <person name="Grigoriev I."/>
        </authorList>
    </citation>
    <scope>NUCLEOTIDE SEQUENCE</scope>
    <source>
        <strain evidence="15">CBS 379.55</strain>
    </source>
</reference>